<sequence>MKTEENLIIMDSYQNGMTINYHVDIDNDRDEEVTKFSIGSKTFSLNPHPQGYPSAPYDFTPERLE</sequence>
<reference evidence="2 3" key="1">
    <citation type="submission" date="2017-03" db="EMBL/GenBank/DDBJ databases">
        <title>Genomic and clinical evidence uncovers the enterohepatic species Helicobacter valdiviensis as a potential human intestinal pathogen.</title>
        <authorList>
            <person name="Fresia P."/>
            <person name="Jara R."/>
            <person name="Sierra R."/>
            <person name="Ferres I."/>
            <person name="Greif G."/>
            <person name="Iraola G."/>
            <person name="Collado L."/>
        </authorList>
    </citation>
    <scope>NUCLEOTIDE SEQUENCE [LARGE SCALE GENOMIC DNA]</scope>
    <source>
        <strain evidence="2 3">WBE14</strain>
    </source>
</reference>
<proteinExistence type="predicted"/>
<protein>
    <submittedName>
        <fullName evidence="2">Uncharacterized protein</fullName>
    </submittedName>
</protein>
<dbReference type="OrthoDB" id="5324033at2"/>
<dbReference type="EMBL" id="NBIU01000011">
    <property type="protein sequence ID" value="PZT48216.1"/>
    <property type="molecule type" value="Genomic_DNA"/>
</dbReference>
<dbReference type="AlphaFoldDB" id="A0A2W6NLA7"/>
<accession>A0A2W6NLA7</accession>
<dbReference type="RefSeq" id="WP_111229754.1">
    <property type="nucleotide sequence ID" value="NZ_NBIU01000011.1"/>
</dbReference>
<evidence type="ECO:0000313" key="3">
    <source>
        <dbReference type="Proteomes" id="UP000249746"/>
    </source>
</evidence>
<evidence type="ECO:0000313" key="2">
    <source>
        <dbReference type="EMBL" id="PZT48216.1"/>
    </source>
</evidence>
<dbReference type="Proteomes" id="UP000249746">
    <property type="component" value="Unassembled WGS sequence"/>
</dbReference>
<evidence type="ECO:0000256" key="1">
    <source>
        <dbReference type="SAM" id="MobiDB-lite"/>
    </source>
</evidence>
<name>A0A2W6NLA7_9HELI</name>
<keyword evidence="3" id="KW-1185">Reference proteome</keyword>
<feature type="region of interest" description="Disordered" evidence="1">
    <location>
        <begin position="45"/>
        <end position="65"/>
    </location>
</feature>
<comment type="caution">
    <text evidence="2">The sequence shown here is derived from an EMBL/GenBank/DDBJ whole genome shotgun (WGS) entry which is preliminary data.</text>
</comment>
<organism evidence="2 3">
    <name type="scientific">Helicobacter valdiviensis</name>
    <dbReference type="NCBI Taxonomy" id="1458358"/>
    <lineage>
        <taxon>Bacteria</taxon>
        <taxon>Pseudomonadati</taxon>
        <taxon>Campylobacterota</taxon>
        <taxon>Epsilonproteobacteria</taxon>
        <taxon>Campylobacterales</taxon>
        <taxon>Helicobacteraceae</taxon>
        <taxon>Helicobacter</taxon>
    </lineage>
</organism>
<gene>
    <name evidence="2" type="ORF">B6S12_05195</name>
</gene>